<evidence type="ECO:0000256" key="4">
    <source>
        <dbReference type="ARBA" id="ARBA00023054"/>
    </source>
</evidence>
<feature type="region of interest" description="Disordered" evidence="7">
    <location>
        <begin position="34"/>
        <end position="57"/>
    </location>
</feature>
<feature type="domain" description="GRIP" evidence="8">
    <location>
        <begin position="738"/>
        <end position="788"/>
    </location>
</feature>
<keyword evidence="5" id="KW-0472">Membrane</keyword>
<evidence type="ECO:0000259" key="8">
    <source>
        <dbReference type="SMART" id="SM00755"/>
    </source>
</evidence>
<feature type="region of interest" description="Disordered" evidence="7">
    <location>
        <begin position="678"/>
        <end position="701"/>
    </location>
</feature>
<dbReference type="PANTHER" id="PTHR23157">
    <property type="entry name" value="GRIP AND COILED-COIL DOMAIN-CONTAINING PROTEIN 1"/>
    <property type="match status" value="1"/>
</dbReference>
<evidence type="ECO:0000256" key="3">
    <source>
        <dbReference type="ARBA" id="ARBA00022490"/>
    </source>
</evidence>
<evidence type="ECO:0000256" key="7">
    <source>
        <dbReference type="SAM" id="MobiDB-lite"/>
    </source>
</evidence>
<dbReference type="InterPro" id="IPR051952">
    <property type="entry name" value="Golgi-autophagy_related"/>
</dbReference>
<evidence type="ECO:0000256" key="5">
    <source>
        <dbReference type="ARBA" id="ARBA00023136"/>
    </source>
</evidence>
<proteinExistence type="predicted"/>
<dbReference type="InterPro" id="IPR000237">
    <property type="entry name" value="GRIP_dom"/>
</dbReference>
<feature type="coiled-coil region" evidence="6">
    <location>
        <begin position="348"/>
        <end position="539"/>
    </location>
</feature>
<evidence type="ECO:0000256" key="2">
    <source>
        <dbReference type="ARBA" id="ARBA00004496"/>
    </source>
</evidence>
<keyword evidence="10" id="KW-1185">Reference proteome</keyword>
<evidence type="ECO:0000256" key="1">
    <source>
        <dbReference type="ARBA" id="ARBA00004184"/>
    </source>
</evidence>
<keyword evidence="3" id="KW-0963">Cytoplasm</keyword>
<feature type="compositionally biased region" description="Low complexity" evidence="7">
    <location>
        <begin position="203"/>
        <end position="214"/>
    </location>
</feature>
<evidence type="ECO:0000256" key="6">
    <source>
        <dbReference type="SAM" id="Coils"/>
    </source>
</evidence>
<organism evidence="9 10">
    <name type="scientific">Tetradesmus obliquus</name>
    <name type="common">Green alga</name>
    <name type="synonym">Acutodesmus obliquus</name>
    <dbReference type="NCBI Taxonomy" id="3088"/>
    <lineage>
        <taxon>Eukaryota</taxon>
        <taxon>Viridiplantae</taxon>
        <taxon>Chlorophyta</taxon>
        <taxon>core chlorophytes</taxon>
        <taxon>Chlorophyceae</taxon>
        <taxon>CS clade</taxon>
        <taxon>Sphaeropleales</taxon>
        <taxon>Scenedesmaceae</taxon>
        <taxon>Tetradesmus</taxon>
    </lineage>
</organism>
<sequence length="811" mass="85235">MKKLLSNIGNSTAQAVNNAVKQIDRTLDKTLTPEQPYHQQQQQHAALPAAHSPTPESKQYLRLPLDSAKKLRWYDKSDVASLTRQHVREKHLLLDTITALKKVMIRAGFTDAALDEEARQLVAAAEAMRLADHGTESVLLLAVQAELEEVSASRQQLQDELQQLQERMQELESQPAPSVQIAAADKQQQQLYSISSKGLDAAQQQEQLQEQQEQPHANGVAGPAEDTAVGKAASLLQELQGSYAALQAAVAAAADASAEVRVQELQIASAQQQQQQQEQPPSTAAAAPSTQQQDASSTPLQQQQPAAAAAEAAAPPADVVKRYREFTMQLEERCRAAERCASLSAARVASLEESLAAAQASLAAAQQRGAQAAAAARQQIAQLEERLRAAESAAAAAAATPNAAGGGGAAAVAAAAAADEQLAQLQQQLAASRTQVASLERRLAAAEGREASLMAQLRSAEAALAERDAALAAAAALREQLGESAREAGQLQHYKQRVAELEAGKAELEAQLGGLASLVASLEARLRDASAQSAAASAAAELAAAAAAKAQAAVAEQVAARLAAAGRNRALWPHAAQHEVEQLEQQLEALQAQMGSVTADLDSSVRQLQQEQQSQAELQHRLQEAEAALVQAEREASLRAAELQSSLECCQADTSSLREQLEQQQQQQQQQLQQQQQQQQALGRQGTVGSPNARGGAAQKWQAQNKVGGGSLYGVADSAVEAAARLPVGSCSQRDVVGGVDLVYVKNVVLKFLEAVMAGKAAERDALLPAVAAVLQATPAEFGAMRRVAAATAPPGTQVLGVLGRLANLAS</sequence>
<evidence type="ECO:0000313" key="9">
    <source>
        <dbReference type="EMBL" id="WIA17304.1"/>
    </source>
</evidence>
<name>A0ABY8U766_TETOB</name>
<feature type="region of interest" description="Disordered" evidence="7">
    <location>
        <begin position="202"/>
        <end position="224"/>
    </location>
</feature>
<dbReference type="Pfam" id="PF01465">
    <property type="entry name" value="GRIP"/>
    <property type="match status" value="1"/>
</dbReference>
<reference evidence="9 10" key="1">
    <citation type="submission" date="2023-05" db="EMBL/GenBank/DDBJ databases">
        <title>A 100% complete, gapless, phased diploid assembly of the Scenedesmus obliquus UTEX 3031 genome.</title>
        <authorList>
            <person name="Biondi T.C."/>
            <person name="Hanschen E.R."/>
            <person name="Kwon T."/>
            <person name="Eng W."/>
            <person name="Kruse C.P.S."/>
            <person name="Koehler S.I."/>
            <person name="Kunde Y."/>
            <person name="Gleasner C.D."/>
            <person name="You Mak K.T."/>
            <person name="Polle J."/>
            <person name="Hovde B.T."/>
            <person name="Starkenburg S.R."/>
        </authorList>
    </citation>
    <scope>NUCLEOTIDE SEQUENCE [LARGE SCALE GENOMIC DNA]</scope>
    <source>
        <strain evidence="9 10">DOE0152z</strain>
    </source>
</reference>
<accession>A0ABY8U766</accession>
<dbReference type="Proteomes" id="UP001244341">
    <property type="component" value="Chromosome 8b"/>
</dbReference>
<gene>
    <name evidence="9" type="ORF">OEZ85_014171</name>
</gene>
<dbReference type="Gene3D" id="1.20.5.340">
    <property type="match status" value="1"/>
</dbReference>
<feature type="compositionally biased region" description="Low complexity" evidence="7">
    <location>
        <begin position="34"/>
        <end position="53"/>
    </location>
</feature>
<dbReference type="EMBL" id="CP126215">
    <property type="protein sequence ID" value="WIA17304.1"/>
    <property type="molecule type" value="Genomic_DNA"/>
</dbReference>
<protein>
    <recommendedName>
        <fullName evidence="8">GRIP domain-containing protein</fullName>
    </recommendedName>
</protein>
<comment type="subcellular location">
    <subcellularLocation>
        <location evidence="2">Cytoplasm</location>
    </subcellularLocation>
    <subcellularLocation>
        <location evidence="1">Endomembrane system</location>
        <topology evidence="1">Peripheral membrane protein</topology>
    </subcellularLocation>
</comment>
<dbReference type="PANTHER" id="PTHR23157:SF25">
    <property type="entry name" value="GRIP AND COILED-COIL DOMAIN-CONTAINING PROTEIN 1"/>
    <property type="match status" value="1"/>
</dbReference>
<dbReference type="SMART" id="SM00755">
    <property type="entry name" value="Grip"/>
    <property type="match status" value="1"/>
</dbReference>
<evidence type="ECO:0000313" key="10">
    <source>
        <dbReference type="Proteomes" id="UP001244341"/>
    </source>
</evidence>
<feature type="region of interest" description="Disordered" evidence="7">
    <location>
        <begin position="271"/>
        <end position="315"/>
    </location>
</feature>
<keyword evidence="4 6" id="KW-0175">Coiled coil</keyword>
<feature type="coiled-coil region" evidence="6">
    <location>
        <begin position="140"/>
        <end position="174"/>
    </location>
</feature>